<evidence type="ECO:0000256" key="2">
    <source>
        <dbReference type="ARBA" id="ARBA00022801"/>
    </source>
</evidence>
<feature type="compositionally biased region" description="Basic and acidic residues" evidence="3">
    <location>
        <begin position="74"/>
        <end position="90"/>
    </location>
</feature>
<proteinExistence type="inferred from homology"/>
<dbReference type="Pfam" id="PF01832">
    <property type="entry name" value="Glucosaminidase"/>
    <property type="match status" value="1"/>
</dbReference>
<dbReference type="PROSITE" id="PS50911">
    <property type="entry name" value="CHAP"/>
    <property type="match status" value="1"/>
</dbReference>
<feature type="region of interest" description="Disordered" evidence="3">
    <location>
        <begin position="304"/>
        <end position="356"/>
    </location>
</feature>
<protein>
    <submittedName>
        <fullName evidence="6">Amidase domain-containing protein</fullName>
    </submittedName>
</protein>
<keyword evidence="7" id="KW-1185">Reference proteome</keyword>
<dbReference type="RefSeq" id="WP_198617228.1">
    <property type="nucleotide sequence ID" value="NZ_JABANU010000004.1"/>
</dbReference>
<feature type="compositionally biased region" description="Low complexity" evidence="3">
    <location>
        <begin position="128"/>
        <end position="169"/>
    </location>
</feature>
<feature type="compositionally biased region" description="Acidic residues" evidence="3">
    <location>
        <begin position="191"/>
        <end position="201"/>
    </location>
</feature>
<dbReference type="InterPro" id="IPR002901">
    <property type="entry name" value="MGlyc_endo_b_GlcNAc-like_dom"/>
</dbReference>
<reference evidence="6 7" key="1">
    <citation type="submission" date="2020-04" db="EMBL/GenBank/DDBJ databases">
        <title>Staphylococcus species from domestic dog.</title>
        <authorList>
            <person name="Paterson G.K."/>
        </authorList>
    </citation>
    <scope>NUCLEOTIDE SEQUENCE [LARGE SCALE GENOMIC DNA]</scope>
    <source>
        <strain evidence="6 7">H16/1A</strain>
    </source>
</reference>
<evidence type="ECO:0000256" key="1">
    <source>
        <dbReference type="ARBA" id="ARBA00006088"/>
    </source>
</evidence>
<feature type="signal peptide" evidence="4">
    <location>
        <begin position="1"/>
        <end position="27"/>
    </location>
</feature>
<feature type="domain" description="Peptidase C51" evidence="5">
    <location>
        <begin position="550"/>
        <end position="679"/>
    </location>
</feature>
<comment type="similarity">
    <text evidence="1">In the N-terminal section; belongs to the N-acetylmuramoyl-L-alanine amidase 2 family.</text>
</comment>
<feature type="compositionally biased region" description="Polar residues" evidence="3">
    <location>
        <begin position="337"/>
        <end position="349"/>
    </location>
</feature>
<dbReference type="NCBIfam" id="NF006360">
    <property type="entry name" value="PRK08581.1-2"/>
    <property type="match status" value="1"/>
</dbReference>
<dbReference type="InterPro" id="IPR051056">
    <property type="entry name" value="Glycosyl_Hydrolase_73"/>
</dbReference>
<dbReference type="SMART" id="SM00047">
    <property type="entry name" value="LYZ2"/>
    <property type="match status" value="1"/>
</dbReference>
<dbReference type="EMBL" id="JABANU010000004">
    <property type="protein sequence ID" value="MBI5974436.1"/>
    <property type="molecule type" value="Genomic_DNA"/>
</dbReference>
<evidence type="ECO:0000313" key="6">
    <source>
        <dbReference type="EMBL" id="MBI5974436.1"/>
    </source>
</evidence>
<dbReference type="PANTHER" id="PTHR33308">
    <property type="entry name" value="PEPTIDOGLYCAN HYDROLASE FLGJ"/>
    <property type="match status" value="1"/>
</dbReference>
<dbReference type="PANTHER" id="PTHR33308:SF9">
    <property type="entry name" value="PEPTIDOGLYCAN HYDROLASE FLGJ"/>
    <property type="match status" value="1"/>
</dbReference>
<comment type="caution">
    <text evidence="6">The sequence shown here is derived from an EMBL/GenBank/DDBJ whole genome shotgun (WGS) entry which is preliminary data.</text>
</comment>
<evidence type="ECO:0000313" key="7">
    <source>
        <dbReference type="Proteomes" id="UP000751852"/>
    </source>
</evidence>
<feature type="compositionally biased region" description="Acidic residues" evidence="3">
    <location>
        <begin position="235"/>
        <end position="253"/>
    </location>
</feature>
<keyword evidence="2" id="KW-0378">Hydrolase</keyword>
<feature type="region of interest" description="Disordered" evidence="3">
    <location>
        <begin position="190"/>
        <end position="289"/>
    </location>
</feature>
<dbReference type="InterPro" id="IPR007921">
    <property type="entry name" value="CHAP_dom"/>
</dbReference>
<name>A0ABS0T903_9STAP</name>
<dbReference type="Gene3D" id="1.10.530.10">
    <property type="match status" value="1"/>
</dbReference>
<feature type="region of interest" description="Disordered" evidence="3">
    <location>
        <begin position="26"/>
        <end position="90"/>
    </location>
</feature>
<dbReference type="SUPFAM" id="SSF54001">
    <property type="entry name" value="Cysteine proteinases"/>
    <property type="match status" value="1"/>
</dbReference>
<gene>
    <name evidence="6" type="ORF">HHH54_02335</name>
</gene>
<feature type="compositionally biased region" description="Polar residues" evidence="3">
    <location>
        <begin position="273"/>
        <end position="289"/>
    </location>
</feature>
<feature type="region of interest" description="Disordered" evidence="3">
    <location>
        <begin position="112"/>
        <end position="176"/>
    </location>
</feature>
<keyword evidence="4" id="KW-0732">Signal</keyword>
<organism evidence="6 7">
    <name type="scientific">Staphylococcus canis</name>
    <dbReference type="NCBI Taxonomy" id="2724942"/>
    <lineage>
        <taxon>Bacteria</taxon>
        <taxon>Bacillati</taxon>
        <taxon>Bacillota</taxon>
        <taxon>Bacilli</taxon>
        <taxon>Bacillales</taxon>
        <taxon>Staphylococcaceae</taxon>
        <taxon>Staphylococcus</taxon>
    </lineage>
</organism>
<evidence type="ECO:0000256" key="3">
    <source>
        <dbReference type="SAM" id="MobiDB-lite"/>
    </source>
</evidence>
<feature type="compositionally biased region" description="Basic and acidic residues" evidence="3">
    <location>
        <begin position="35"/>
        <end position="50"/>
    </location>
</feature>
<accession>A0ABS0T903</accession>
<dbReference type="InterPro" id="IPR038765">
    <property type="entry name" value="Papain-like_cys_pep_sf"/>
</dbReference>
<evidence type="ECO:0000259" key="5">
    <source>
        <dbReference type="PROSITE" id="PS50911"/>
    </source>
</evidence>
<sequence>MKSKYIVVGVLSTSLILPSFISGLAQATTESESTQDVKTKQTPSTEEKGSRSQTSSTERPKSEDTSTDETQSTEPHRTSEHQAKSNEPSRYHIDFFAPFKLPRQSSLFDTVLNDRRTTETESTINTGSSTESATSNETNTSSQTTDTVTDTTEVSSLSSEETPSQETPSYNIPDNRNFFDNLNAILSGELDISEETSETPETDSTADTTEEEFIADDTLTDEQDTTEEIPSTETDSSEDITSTEEPSTSEEDANSSSEGHASLESSEEHAQSTESSQQTEDASSDNSLTEDATISALLDEYSEKAHETHKDYQAQNETSDSKKSEPNNPQIPDFDTLQDTPSQAPQQSFKGDKRGQDLRQTTLFQTFPETNGNADYEVVSNESTRKFVNTIAKDAHDIGQKHDLYASVMIAQAILESDSGRSALSQAPHYNLFGMKGAYGGQSSTFDTLESNGHNMYQISASFRKYPNVKASLNDYAQLMKHGIDGDPHIYKDTWKSESMSYRSATEALVGTYATDPNYDTKLKALIRTYDLDRFDQKRMPKLLKSKDVSKNDATHHTFKPFSVQGKAAYPYGQCTWYVYHRFAQFGLNIAEDMGDAKDWTYSALVKGYSVSEKPVKHSAVVFTPGTLGADRYYGHVAFVEKVNSDGSIVISESNVKGLGVISYRTIDAETAQSLDYIKGK</sequence>
<evidence type="ECO:0000256" key="4">
    <source>
        <dbReference type="SAM" id="SignalP"/>
    </source>
</evidence>
<feature type="compositionally biased region" description="Acidic residues" evidence="3">
    <location>
        <begin position="208"/>
        <end position="227"/>
    </location>
</feature>
<feature type="compositionally biased region" description="Low complexity" evidence="3">
    <location>
        <begin position="255"/>
        <end position="264"/>
    </location>
</feature>
<dbReference type="Pfam" id="PF05257">
    <property type="entry name" value="CHAP"/>
    <property type="match status" value="1"/>
</dbReference>
<feature type="chain" id="PRO_5046935557" evidence="4">
    <location>
        <begin position="28"/>
        <end position="681"/>
    </location>
</feature>
<dbReference type="Proteomes" id="UP000751852">
    <property type="component" value="Unassembled WGS sequence"/>
</dbReference>
<dbReference type="Gene3D" id="3.90.1720.10">
    <property type="entry name" value="endopeptidase domain like (from Nostoc punctiforme)"/>
    <property type="match status" value="1"/>
</dbReference>
<dbReference type="Gene3D" id="4.10.80.30">
    <property type="entry name" value="DNA polymerase, domain 6"/>
    <property type="match status" value="1"/>
</dbReference>